<dbReference type="Pfam" id="PF19853">
    <property type="entry name" value="DUF6328"/>
    <property type="match status" value="1"/>
</dbReference>
<keyword evidence="1" id="KW-1133">Transmembrane helix</keyword>
<dbReference type="InterPro" id="IPR046291">
    <property type="entry name" value="DUF6328"/>
</dbReference>
<evidence type="ECO:0000313" key="2">
    <source>
        <dbReference type="EMBL" id="MFK4637374.1"/>
    </source>
</evidence>
<sequence length="170" mass="18841">MAEQEQVPRIGRNESTEERMDRNWMELIQELRVLQTGVQILGGFLLTLPFQSRFGELDDWQRGLYLFNVMVAALTTVLIVIPVSVHRRLFRRGLKATLVSSADAVTKWALGGVALLIVGSATLVFDFTAGRTAGIVAGGFIVLTLLLLVVGMPLRLYRQGMSNNGHTKEE</sequence>
<gene>
    <name evidence="2" type="ORF">ABIA52_000263</name>
</gene>
<proteinExistence type="predicted"/>
<evidence type="ECO:0000313" key="3">
    <source>
        <dbReference type="Proteomes" id="UP001620520"/>
    </source>
</evidence>
<keyword evidence="1" id="KW-0472">Membrane</keyword>
<reference evidence="2 3" key="1">
    <citation type="submission" date="2024-10" db="EMBL/GenBank/DDBJ databases">
        <title>Novel secondary metabolite-producing bacteria for plant disease control.</title>
        <authorList>
            <person name="Chevrette M."/>
        </authorList>
    </citation>
    <scope>NUCLEOTIDE SEQUENCE [LARGE SCALE GENOMIC DNA]</scope>
    <source>
        <strain evidence="2 3">J30 TE3557</strain>
    </source>
</reference>
<dbReference type="Proteomes" id="UP001620520">
    <property type="component" value="Unassembled WGS sequence"/>
</dbReference>
<keyword evidence="1" id="KW-0812">Transmembrane</keyword>
<dbReference type="RefSeq" id="WP_404593301.1">
    <property type="nucleotide sequence ID" value="NZ_JBIYEW010000003.1"/>
</dbReference>
<feature type="transmembrane region" description="Helical" evidence="1">
    <location>
        <begin position="105"/>
        <end position="127"/>
    </location>
</feature>
<accession>A0ABW8N042</accession>
<name>A0ABW8N042_9MICC</name>
<protein>
    <submittedName>
        <fullName evidence="2">O-antigen/teichoic acid export membrane protein</fullName>
    </submittedName>
</protein>
<comment type="caution">
    <text evidence="2">The sequence shown here is derived from an EMBL/GenBank/DDBJ whole genome shotgun (WGS) entry which is preliminary data.</text>
</comment>
<dbReference type="EMBL" id="JBIYEW010000003">
    <property type="protein sequence ID" value="MFK4637374.1"/>
    <property type="molecule type" value="Genomic_DNA"/>
</dbReference>
<feature type="transmembrane region" description="Helical" evidence="1">
    <location>
        <begin position="133"/>
        <end position="154"/>
    </location>
</feature>
<organism evidence="2 3">
    <name type="scientific">Paenarthrobacter histidinolovorans</name>
    <dbReference type="NCBI Taxonomy" id="43664"/>
    <lineage>
        <taxon>Bacteria</taxon>
        <taxon>Bacillati</taxon>
        <taxon>Actinomycetota</taxon>
        <taxon>Actinomycetes</taxon>
        <taxon>Micrococcales</taxon>
        <taxon>Micrococcaceae</taxon>
        <taxon>Paenarthrobacter</taxon>
    </lineage>
</organism>
<evidence type="ECO:0000256" key="1">
    <source>
        <dbReference type="SAM" id="Phobius"/>
    </source>
</evidence>
<feature type="transmembrane region" description="Helical" evidence="1">
    <location>
        <begin position="31"/>
        <end position="52"/>
    </location>
</feature>
<feature type="transmembrane region" description="Helical" evidence="1">
    <location>
        <begin position="64"/>
        <end position="85"/>
    </location>
</feature>
<keyword evidence="3" id="KW-1185">Reference proteome</keyword>